<reference evidence="3" key="1">
    <citation type="submission" date="2023-07" db="EMBL/GenBank/DDBJ databases">
        <title>Characterization of two Paracoccaceae strains isolated from Phycosphere and proposal of Xinfangfangia lacusdiani sp. nov.</title>
        <authorList>
            <person name="Deng Y."/>
            <person name="Zhang Y.Q."/>
        </authorList>
    </citation>
    <scope>NUCLEOTIDE SEQUENCE [LARGE SCALE GENOMIC DNA]</scope>
    <source>
        <strain evidence="3">CPCC 101403</strain>
    </source>
</reference>
<feature type="transmembrane region" description="Helical" evidence="1">
    <location>
        <begin position="28"/>
        <end position="48"/>
    </location>
</feature>
<sequence>MPPVALMMLLLWPVVAGVLFSRMDRQRAVVWTLLAGYLLLPTGVAIDLPAVPGITKHMIPAMCAALFLFLQRDKFKDAPMPPHWGKFVTFLLILNFTSPMLTTVTNSDPLPGGVQYRPALSISQGISETMLVYIQLLPFFLGYRVLWDRQGAEILVRALVLGILAYSVLMLFEVRFSPQLNIMLYGYFQHDFGQTIRYGGFRPIVFLEHPLWVAVLTMCAFVSAIVVARNDRTRRNLLIACYLAFILLICRSAGALLQAMMAAPLVALGRPRTMVVAAAVVASLAFAYPVLRTSSLVPLNGIVDAAMSLSPERGRSLEFRLSNEEKLVERALERPLFGWGGWGRSLFLDPFNGRLTAIPDGLWVIWMGAKGVYGYLAQFLMLILPIWTMLRAVPRRIGAGAQAEYRLLGCLALILAMNCLDLIPNATLTPVTWLMAGTLMGNARRLLAGVHEPADGPVASQILPKKAGLQTVL</sequence>
<feature type="transmembrane region" description="Helical" evidence="1">
    <location>
        <begin position="375"/>
        <end position="393"/>
    </location>
</feature>
<keyword evidence="1" id="KW-0812">Transmembrane</keyword>
<gene>
    <name evidence="2" type="ORF">RM190_00885</name>
</gene>
<evidence type="ECO:0000313" key="3">
    <source>
        <dbReference type="Proteomes" id="UP001251085"/>
    </source>
</evidence>
<proteinExistence type="predicted"/>
<feature type="transmembrane region" description="Helical" evidence="1">
    <location>
        <begin position="154"/>
        <end position="172"/>
    </location>
</feature>
<feature type="transmembrane region" description="Helical" evidence="1">
    <location>
        <begin position="54"/>
        <end position="71"/>
    </location>
</feature>
<organism evidence="2 3">
    <name type="scientific">Paracoccus broussonetiae</name>
    <dbReference type="NCBI Taxonomy" id="3075834"/>
    <lineage>
        <taxon>Bacteria</taxon>
        <taxon>Pseudomonadati</taxon>
        <taxon>Pseudomonadota</taxon>
        <taxon>Alphaproteobacteria</taxon>
        <taxon>Rhodobacterales</taxon>
        <taxon>Paracoccaceae</taxon>
        <taxon>Paracoccus</taxon>
    </lineage>
</organism>
<evidence type="ECO:0008006" key="4">
    <source>
        <dbReference type="Google" id="ProtNLM"/>
    </source>
</evidence>
<evidence type="ECO:0000256" key="1">
    <source>
        <dbReference type="SAM" id="Phobius"/>
    </source>
</evidence>
<accession>A0ABU3E846</accession>
<evidence type="ECO:0000313" key="2">
    <source>
        <dbReference type="EMBL" id="MDT1060389.1"/>
    </source>
</evidence>
<protein>
    <recommendedName>
        <fullName evidence="4">O-antigen ligase domain-containing protein</fullName>
    </recommendedName>
</protein>
<name>A0ABU3E846_9RHOB</name>
<feature type="transmembrane region" description="Helical" evidence="1">
    <location>
        <begin position="211"/>
        <end position="228"/>
    </location>
</feature>
<feature type="transmembrane region" description="Helical" evidence="1">
    <location>
        <begin position="273"/>
        <end position="291"/>
    </location>
</feature>
<keyword evidence="1" id="KW-0472">Membrane</keyword>
<feature type="transmembrane region" description="Helical" evidence="1">
    <location>
        <begin position="122"/>
        <end position="142"/>
    </location>
</feature>
<feature type="transmembrane region" description="Helical" evidence="1">
    <location>
        <begin position="6"/>
        <end position="21"/>
    </location>
</feature>
<feature type="transmembrane region" description="Helical" evidence="1">
    <location>
        <begin position="83"/>
        <end position="102"/>
    </location>
</feature>
<dbReference type="EMBL" id="JAVRQI010000001">
    <property type="protein sequence ID" value="MDT1060389.1"/>
    <property type="molecule type" value="Genomic_DNA"/>
</dbReference>
<comment type="caution">
    <text evidence="2">The sequence shown here is derived from an EMBL/GenBank/DDBJ whole genome shotgun (WGS) entry which is preliminary data.</text>
</comment>
<feature type="transmembrane region" description="Helical" evidence="1">
    <location>
        <begin position="240"/>
        <end position="261"/>
    </location>
</feature>
<keyword evidence="1" id="KW-1133">Transmembrane helix</keyword>
<keyword evidence="3" id="KW-1185">Reference proteome</keyword>
<dbReference type="Proteomes" id="UP001251085">
    <property type="component" value="Unassembled WGS sequence"/>
</dbReference>